<dbReference type="KEGG" id="gur:Gura_2301"/>
<proteinExistence type="inferred from homology"/>
<evidence type="ECO:0000256" key="2">
    <source>
        <dbReference type="ARBA" id="ARBA00022833"/>
    </source>
</evidence>
<dbReference type="GO" id="GO:0008270">
    <property type="term" value="F:zinc ion binding"/>
    <property type="evidence" value="ECO:0007669"/>
    <property type="project" value="InterPro"/>
</dbReference>
<sequence length="74" mass="8669">MVDSGATMRLWGGKMKTLKKRLCPQCRKDVVWEENPYRPFCSERCKLIDLGAWVTEDYRIPGEKKADDDEEESE</sequence>
<dbReference type="HAMAP" id="MF_00649">
    <property type="entry name" value="DNA_gyrase_inhibitor_YacG"/>
    <property type="match status" value="1"/>
</dbReference>
<keyword evidence="4" id="KW-1185">Reference proteome</keyword>
<evidence type="ECO:0000256" key="1">
    <source>
        <dbReference type="ARBA" id="ARBA00022723"/>
    </source>
</evidence>
<protein>
    <submittedName>
        <fullName evidence="3">Uncharacterized protein</fullName>
    </submittedName>
</protein>
<dbReference type="AlphaFoldDB" id="A5G3W2"/>
<name>A5G3W2_GEOUR</name>
<dbReference type="InterPro" id="IPR005584">
    <property type="entry name" value="DNA_gyrase_inhibitor_YacG"/>
</dbReference>
<reference evidence="3 4" key="1">
    <citation type="submission" date="2007-05" db="EMBL/GenBank/DDBJ databases">
        <title>Complete sequence of Geobacter uraniireducens Rf4.</title>
        <authorList>
            <consortium name="US DOE Joint Genome Institute"/>
            <person name="Copeland A."/>
            <person name="Lucas S."/>
            <person name="Lapidus A."/>
            <person name="Barry K."/>
            <person name="Detter J.C."/>
            <person name="Glavina del Rio T."/>
            <person name="Hammon N."/>
            <person name="Israni S."/>
            <person name="Dalin E."/>
            <person name="Tice H."/>
            <person name="Pitluck S."/>
            <person name="Chertkov O."/>
            <person name="Brettin T."/>
            <person name="Bruce D."/>
            <person name="Han C."/>
            <person name="Schmutz J."/>
            <person name="Larimer F."/>
            <person name="Land M."/>
            <person name="Hauser L."/>
            <person name="Kyrpides N."/>
            <person name="Mikhailova N."/>
            <person name="Shelobolina E."/>
            <person name="Aklujkar M."/>
            <person name="Lovley D."/>
            <person name="Richardson P."/>
        </authorList>
    </citation>
    <scope>NUCLEOTIDE SEQUENCE [LARGE SCALE GENOMIC DNA]</scope>
    <source>
        <strain evidence="3 4">Rf4</strain>
    </source>
</reference>
<evidence type="ECO:0000313" key="4">
    <source>
        <dbReference type="Proteomes" id="UP000006695"/>
    </source>
</evidence>
<organism evidence="3 4">
    <name type="scientific">Geotalea uraniireducens (strain Rf4)</name>
    <name type="common">Geobacter uraniireducens</name>
    <dbReference type="NCBI Taxonomy" id="351605"/>
    <lineage>
        <taxon>Bacteria</taxon>
        <taxon>Pseudomonadati</taxon>
        <taxon>Thermodesulfobacteriota</taxon>
        <taxon>Desulfuromonadia</taxon>
        <taxon>Geobacterales</taxon>
        <taxon>Geobacteraceae</taxon>
        <taxon>Geotalea</taxon>
    </lineage>
</organism>
<dbReference type="EMBL" id="CP000698">
    <property type="protein sequence ID" value="ABQ26480.1"/>
    <property type="molecule type" value="Genomic_DNA"/>
</dbReference>
<dbReference type="STRING" id="351605.Gura_2301"/>
<dbReference type="PANTHER" id="PTHR36150">
    <property type="entry name" value="DNA GYRASE INHIBITOR YACG"/>
    <property type="match status" value="1"/>
</dbReference>
<keyword evidence="2" id="KW-0862">Zinc</keyword>
<dbReference type="HOGENOM" id="CLU_178280_3_2_7"/>
<accession>A5G3W2</accession>
<evidence type="ECO:0000313" key="3">
    <source>
        <dbReference type="EMBL" id="ABQ26480.1"/>
    </source>
</evidence>
<dbReference type="PANTHER" id="PTHR36150:SF1">
    <property type="entry name" value="DNA GYRASE INHIBITOR YACG"/>
    <property type="match status" value="1"/>
</dbReference>
<dbReference type="Proteomes" id="UP000006695">
    <property type="component" value="Chromosome"/>
</dbReference>
<dbReference type="GO" id="GO:0006355">
    <property type="term" value="P:regulation of DNA-templated transcription"/>
    <property type="evidence" value="ECO:0007669"/>
    <property type="project" value="InterPro"/>
</dbReference>
<dbReference type="SUPFAM" id="SSF57716">
    <property type="entry name" value="Glucocorticoid receptor-like (DNA-binding domain)"/>
    <property type="match status" value="1"/>
</dbReference>
<keyword evidence="1" id="KW-0479">Metal-binding</keyword>
<dbReference type="InterPro" id="IPR013088">
    <property type="entry name" value="Znf_NHR/GATA"/>
</dbReference>
<dbReference type="Gene3D" id="3.30.50.10">
    <property type="entry name" value="Erythroid Transcription Factor GATA-1, subunit A"/>
    <property type="match status" value="1"/>
</dbReference>
<gene>
    <name evidence="3" type="ordered locus">Gura_2301</name>
</gene>
<dbReference type="Pfam" id="PF03884">
    <property type="entry name" value="YacG"/>
    <property type="match status" value="1"/>
</dbReference>